<accession>A0AAX4PLU7</accession>
<evidence type="ECO:0000259" key="1">
    <source>
        <dbReference type="Pfam" id="PF07883"/>
    </source>
</evidence>
<dbReference type="AlphaFoldDB" id="A0AAX4PLU7"/>
<proteinExistence type="predicted"/>
<evidence type="ECO:0000313" key="3">
    <source>
        <dbReference type="Proteomes" id="UP001472866"/>
    </source>
</evidence>
<keyword evidence="3" id="KW-1185">Reference proteome</keyword>
<reference evidence="2 3" key="1">
    <citation type="submission" date="2024-03" db="EMBL/GenBank/DDBJ databases">
        <title>Complete genome sequence of the green alga Chloropicon roscoffensis RCC1871.</title>
        <authorList>
            <person name="Lemieux C."/>
            <person name="Pombert J.-F."/>
            <person name="Otis C."/>
            <person name="Turmel M."/>
        </authorList>
    </citation>
    <scope>NUCLEOTIDE SEQUENCE [LARGE SCALE GENOMIC DNA]</scope>
    <source>
        <strain evidence="2 3">RCC1871</strain>
    </source>
</reference>
<dbReference type="InterPro" id="IPR014710">
    <property type="entry name" value="RmlC-like_jellyroll"/>
</dbReference>
<dbReference type="InterPro" id="IPR052538">
    <property type="entry name" value="Flavonoid_dioxygenase-like"/>
</dbReference>
<dbReference type="PANTHER" id="PTHR43346:SF1">
    <property type="entry name" value="QUERCETIN 2,3-DIOXYGENASE-RELATED"/>
    <property type="match status" value="1"/>
</dbReference>
<dbReference type="EMBL" id="CP151518">
    <property type="protein sequence ID" value="WZN67136.1"/>
    <property type="molecule type" value="Genomic_DNA"/>
</dbReference>
<dbReference type="Gene3D" id="2.60.120.10">
    <property type="entry name" value="Jelly Rolls"/>
    <property type="match status" value="2"/>
</dbReference>
<name>A0AAX4PLU7_9CHLO</name>
<dbReference type="InterPro" id="IPR013096">
    <property type="entry name" value="Cupin_2"/>
</dbReference>
<gene>
    <name evidence="2" type="ORF">HKI87_18g87080</name>
</gene>
<feature type="domain" description="Cupin type-2" evidence="1">
    <location>
        <begin position="194"/>
        <end position="264"/>
    </location>
</feature>
<sequence>MVGTVLERGRAGDHGASPFGVEVELVQPRLGRPRPRMEHDGYHVYYVLAGGGRLAHLVLGDGSAREADATSLRSGDIFAVAPRTPHALETSEAGGMVLLSISVPVDLGRWGGRGANRLVRGAAGGSMAAGGGEEVDPAPEQITLKGQDTPGCLLSSRLRRTAELLTFRLPNNDNRIAPIFDPFRDCTPFTCSIEILEPLGRIPKHVHDESYELFVVLSGSADLFLNDSGDPTTAAEGDTMLVRPGNFHSIANSSRSERLFMLSIILPNEQFARQVWEGTYSGKLEETDVSHLVE</sequence>
<evidence type="ECO:0000313" key="2">
    <source>
        <dbReference type="EMBL" id="WZN67136.1"/>
    </source>
</evidence>
<dbReference type="Pfam" id="PF07883">
    <property type="entry name" value="Cupin_2"/>
    <property type="match status" value="1"/>
</dbReference>
<protein>
    <submittedName>
        <fullName evidence="2">Cupin_2 domain-containing protein</fullName>
    </submittedName>
</protein>
<dbReference type="Proteomes" id="UP001472866">
    <property type="component" value="Chromosome 18"/>
</dbReference>
<dbReference type="InterPro" id="IPR011051">
    <property type="entry name" value="RmlC_Cupin_sf"/>
</dbReference>
<dbReference type="SUPFAM" id="SSF51182">
    <property type="entry name" value="RmlC-like cupins"/>
    <property type="match status" value="1"/>
</dbReference>
<organism evidence="2 3">
    <name type="scientific">Chloropicon roscoffensis</name>
    <dbReference type="NCBI Taxonomy" id="1461544"/>
    <lineage>
        <taxon>Eukaryota</taxon>
        <taxon>Viridiplantae</taxon>
        <taxon>Chlorophyta</taxon>
        <taxon>Chloropicophyceae</taxon>
        <taxon>Chloropicales</taxon>
        <taxon>Chloropicaceae</taxon>
        <taxon>Chloropicon</taxon>
    </lineage>
</organism>
<dbReference type="PANTHER" id="PTHR43346">
    <property type="entry name" value="LIGAND BINDING DOMAIN PROTEIN, PUTATIVE (AFU_ORTHOLOGUE AFUA_6G14370)-RELATED"/>
    <property type="match status" value="1"/>
</dbReference>